<accession>A0ABP9EQ10</accession>
<dbReference type="Proteomes" id="UP001500457">
    <property type="component" value="Unassembled WGS sequence"/>
</dbReference>
<name>A0ABP9EQ10_9PSEU</name>
<protein>
    <submittedName>
        <fullName evidence="1">Uncharacterized protein</fullName>
    </submittedName>
</protein>
<comment type="caution">
    <text evidence="1">The sequence shown here is derived from an EMBL/GenBank/DDBJ whole genome shotgun (WGS) entry which is preliminary data.</text>
</comment>
<evidence type="ECO:0000313" key="2">
    <source>
        <dbReference type="Proteomes" id="UP001500457"/>
    </source>
</evidence>
<evidence type="ECO:0000313" key="1">
    <source>
        <dbReference type="EMBL" id="GAA4880990.1"/>
    </source>
</evidence>
<proteinExistence type="predicted"/>
<dbReference type="RefSeq" id="WP_274231823.1">
    <property type="nucleotide sequence ID" value="NZ_BAABHQ010000009.1"/>
</dbReference>
<reference evidence="2" key="1">
    <citation type="journal article" date="2019" name="Int. J. Syst. Evol. Microbiol.">
        <title>The Global Catalogue of Microorganisms (GCM) 10K type strain sequencing project: providing services to taxonomists for standard genome sequencing and annotation.</title>
        <authorList>
            <consortium name="The Broad Institute Genomics Platform"/>
            <consortium name="The Broad Institute Genome Sequencing Center for Infectious Disease"/>
            <person name="Wu L."/>
            <person name="Ma J."/>
        </authorList>
    </citation>
    <scope>NUCLEOTIDE SEQUENCE [LARGE SCALE GENOMIC DNA]</scope>
    <source>
        <strain evidence="2">JCM 17983</strain>
    </source>
</reference>
<dbReference type="EMBL" id="BAABHQ010000009">
    <property type="protein sequence ID" value="GAA4880990.1"/>
    <property type="molecule type" value="Genomic_DNA"/>
</dbReference>
<organism evidence="1 2">
    <name type="scientific">Actinomycetospora straminea</name>
    <dbReference type="NCBI Taxonomy" id="663607"/>
    <lineage>
        <taxon>Bacteria</taxon>
        <taxon>Bacillati</taxon>
        <taxon>Actinomycetota</taxon>
        <taxon>Actinomycetes</taxon>
        <taxon>Pseudonocardiales</taxon>
        <taxon>Pseudonocardiaceae</taxon>
        <taxon>Actinomycetospora</taxon>
    </lineage>
</organism>
<gene>
    <name evidence="1" type="ORF">GCM10023203_35180</name>
</gene>
<sequence length="79" mass="8017">MTTTTHEPISHRDRAVLRAVAGGRCRRSGEIGTPLLVDGVYCADQLVGHRLAVAGLITDGPGAGVPTITDGGRAVLAAA</sequence>
<keyword evidence="2" id="KW-1185">Reference proteome</keyword>